<sequence length="279" mass="31366">MMLPERVDFLILGAGWTSKFLIPVLESSKTPYAATTTTGHDGTISFKFDPESDETSPYKALPHANTILITFPLRGKGQSEHLVKLYSKVHPIESGKATPNWIQLGSTGIFTAAHWNTCNSPYDKENTRAIAEDELLGLSSVNSTVLNLAGLYDDDVRKPRNWVDRVAKNKHDVGGKLALHLIHGIDVARAILNVHQKFPAVQGRRWLLTDMFVYDWWSLIMDWGGTLMDGETYRRAVWLCMQETYTEALPRSVEKLGRVLDSRDFWGAIGILPEQGRVK</sequence>
<comment type="caution">
    <text evidence="1">The sequence shown here is derived from an EMBL/GenBank/DDBJ whole genome shotgun (WGS) entry which is preliminary data.</text>
</comment>
<gene>
    <name evidence="1" type="ORF">EJ08DRAFT_152818</name>
</gene>
<dbReference type="PANTHER" id="PTHR40129">
    <property type="entry name" value="KETOPANTOATE REDUCTASE N-TERMINAL DOMAIN-CONTAINING PROTEIN"/>
    <property type="match status" value="1"/>
</dbReference>
<protein>
    <submittedName>
        <fullName evidence="1">Uncharacterized protein</fullName>
    </submittedName>
</protein>
<dbReference type="Proteomes" id="UP000800235">
    <property type="component" value="Unassembled WGS sequence"/>
</dbReference>
<proteinExistence type="predicted"/>
<dbReference type="AlphaFoldDB" id="A0A9P4P4W3"/>
<evidence type="ECO:0000313" key="1">
    <source>
        <dbReference type="EMBL" id="KAF2436586.1"/>
    </source>
</evidence>
<dbReference type="EMBL" id="MU007010">
    <property type="protein sequence ID" value="KAF2436586.1"/>
    <property type="molecule type" value="Genomic_DNA"/>
</dbReference>
<organism evidence="1 2">
    <name type="scientific">Tothia fuscella</name>
    <dbReference type="NCBI Taxonomy" id="1048955"/>
    <lineage>
        <taxon>Eukaryota</taxon>
        <taxon>Fungi</taxon>
        <taxon>Dikarya</taxon>
        <taxon>Ascomycota</taxon>
        <taxon>Pezizomycotina</taxon>
        <taxon>Dothideomycetes</taxon>
        <taxon>Pleosporomycetidae</taxon>
        <taxon>Venturiales</taxon>
        <taxon>Cylindrosympodiaceae</taxon>
        <taxon>Tothia</taxon>
    </lineage>
</organism>
<keyword evidence="2" id="KW-1185">Reference proteome</keyword>
<dbReference type="OrthoDB" id="674948at2759"/>
<reference evidence="1" key="1">
    <citation type="journal article" date="2020" name="Stud. Mycol.">
        <title>101 Dothideomycetes genomes: a test case for predicting lifestyles and emergence of pathogens.</title>
        <authorList>
            <person name="Haridas S."/>
            <person name="Albert R."/>
            <person name="Binder M."/>
            <person name="Bloem J."/>
            <person name="Labutti K."/>
            <person name="Salamov A."/>
            <person name="Andreopoulos B."/>
            <person name="Baker S."/>
            <person name="Barry K."/>
            <person name="Bills G."/>
            <person name="Bluhm B."/>
            <person name="Cannon C."/>
            <person name="Castanera R."/>
            <person name="Culley D."/>
            <person name="Daum C."/>
            <person name="Ezra D."/>
            <person name="Gonzalez J."/>
            <person name="Henrissat B."/>
            <person name="Kuo A."/>
            <person name="Liang C."/>
            <person name="Lipzen A."/>
            <person name="Lutzoni F."/>
            <person name="Magnuson J."/>
            <person name="Mondo S."/>
            <person name="Nolan M."/>
            <person name="Ohm R."/>
            <person name="Pangilinan J."/>
            <person name="Park H.-J."/>
            <person name="Ramirez L."/>
            <person name="Alfaro M."/>
            <person name="Sun H."/>
            <person name="Tritt A."/>
            <person name="Yoshinaga Y."/>
            <person name="Zwiers L.-H."/>
            <person name="Turgeon B."/>
            <person name="Goodwin S."/>
            <person name="Spatafora J."/>
            <person name="Crous P."/>
            <person name="Grigoriev I."/>
        </authorList>
    </citation>
    <scope>NUCLEOTIDE SEQUENCE</scope>
    <source>
        <strain evidence="1">CBS 130266</strain>
    </source>
</reference>
<evidence type="ECO:0000313" key="2">
    <source>
        <dbReference type="Proteomes" id="UP000800235"/>
    </source>
</evidence>
<dbReference type="Gene3D" id="3.40.50.720">
    <property type="entry name" value="NAD(P)-binding Rossmann-like Domain"/>
    <property type="match status" value="1"/>
</dbReference>
<name>A0A9P4P4W3_9PEZI</name>
<dbReference type="PANTHER" id="PTHR40129:SF2">
    <property type="entry name" value="KETOPANTOATE REDUCTASE N-TERMINAL DOMAIN-CONTAINING PROTEIN"/>
    <property type="match status" value="1"/>
</dbReference>
<accession>A0A9P4P4W3</accession>